<reference evidence="6 9" key="1">
    <citation type="submission" date="2020-07" db="EMBL/GenBank/DDBJ databases">
        <title>Sequencing the genomes of 1000 actinobacteria strains.</title>
        <authorList>
            <person name="Klenk H.-P."/>
        </authorList>
    </citation>
    <scope>NUCLEOTIDE SEQUENCE [LARGE SCALE GENOMIC DNA]</scope>
    <source>
        <strain evidence="7 8">DSM 44104</strain>
        <strain evidence="6 9">DSM 44749</strain>
    </source>
</reference>
<comment type="caution">
    <text evidence="6">The sequence shown here is derived from an EMBL/GenBank/DDBJ whole genome shotgun (WGS) entry which is preliminary data.</text>
</comment>
<dbReference type="PROSITE" id="PS51077">
    <property type="entry name" value="HTH_ICLR"/>
    <property type="match status" value="1"/>
</dbReference>
<dbReference type="InterPro" id="IPR029016">
    <property type="entry name" value="GAF-like_dom_sf"/>
</dbReference>
<protein>
    <submittedName>
        <fullName evidence="6 7">IclR family transcriptional regulator</fullName>
    </submittedName>
</protein>
<dbReference type="GO" id="GO:0003700">
    <property type="term" value="F:DNA-binding transcription factor activity"/>
    <property type="evidence" value="ECO:0007669"/>
    <property type="project" value="TreeGrafter"/>
</dbReference>
<sequence>MTGSKGDGRGGTLVLRKISSILDSFTLESPEPTLRDLAKATGLPSSTCQRLVQDLVAEGYLDRDGDRYRIGIALVRWAAPGALGLDAVRLLRPLLADLRDQTGESACLYVRDGTFRTIVAAAETRHVVMRPFRVGMVMPIHAGAPGKVFLAFDPGARSELGEATLERFTDRTPASTVELDRQLDEVRAAGVAVAFGERHPDVGSVAAPVRDHTGDLAVVLGVGFPTSRIGPADVERLVGPVVTAARDATHELGGRPPADRG</sequence>
<organism evidence="6 9">
    <name type="scientific">Pseudonocardia alni</name>
    <name type="common">Amycolata alni</name>
    <dbReference type="NCBI Taxonomy" id="33907"/>
    <lineage>
        <taxon>Bacteria</taxon>
        <taxon>Bacillati</taxon>
        <taxon>Actinomycetota</taxon>
        <taxon>Actinomycetes</taxon>
        <taxon>Pseudonocardiales</taxon>
        <taxon>Pseudonocardiaceae</taxon>
        <taxon>Pseudonocardia</taxon>
    </lineage>
</organism>
<accession>A0A852W0M7</accession>
<dbReference type="SUPFAM" id="SSF55781">
    <property type="entry name" value="GAF domain-like"/>
    <property type="match status" value="1"/>
</dbReference>
<evidence type="ECO:0000256" key="3">
    <source>
        <dbReference type="ARBA" id="ARBA00023163"/>
    </source>
</evidence>
<evidence type="ECO:0000256" key="1">
    <source>
        <dbReference type="ARBA" id="ARBA00023015"/>
    </source>
</evidence>
<name>A0A852W0M7_PSEA5</name>
<dbReference type="SUPFAM" id="SSF46785">
    <property type="entry name" value="Winged helix' DNA-binding domain"/>
    <property type="match status" value="1"/>
</dbReference>
<dbReference type="EMBL" id="PHUJ01000003">
    <property type="protein sequence ID" value="PKB32316.1"/>
    <property type="molecule type" value="Genomic_DNA"/>
</dbReference>
<dbReference type="GO" id="GO:0003677">
    <property type="term" value="F:DNA binding"/>
    <property type="evidence" value="ECO:0007669"/>
    <property type="project" value="UniProtKB-KW"/>
</dbReference>
<dbReference type="InterPro" id="IPR050707">
    <property type="entry name" value="HTH_MetabolicPath_Reg"/>
</dbReference>
<evidence type="ECO:0000256" key="2">
    <source>
        <dbReference type="ARBA" id="ARBA00023125"/>
    </source>
</evidence>
<dbReference type="PANTHER" id="PTHR30136:SF24">
    <property type="entry name" value="HTH-TYPE TRANSCRIPTIONAL REPRESSOR ALLR"/>
    <property type="match status" value="1"/>
</dbReference>
<evidence type="ECO:0000313" key="6">
    <source>
        <dbReference type="EMBL" id="NYG02129.1"/>
    </source>
</evidence>
<evidence type="ECO:0000313" key="9">
    <source>
        <dbReference type="Proteomes" id="UP000549695"/>
    </source>
</evidence>
<dbReference type="PROSITE" id="PS51078">
    <property type="entry name" value="ICLR_ED"/>
    <property type="match status" value="1"/>
</dbReference>
<keyword evidence="9" id="KW-1185">Reference proteome</keyword>
<dbReference type="Pfam" id="PF09339">
    <property type="entry name" value="HTH_IclR"/>
    <property type="match status" value="1"/>
</dbReference>
<dbReference type="InterPro" id="IPR036390">
    <property type="entry name" value="WH_DNA-bd_sf"/>
</dbReference>
<evidence type="ECO:0000313" key="7">
    <source>
        <dbReference type="EMBL" id="PKB32316.1"/>
    </source>
</evidence>
<keyword evidence="1" id="KW-0805">Transcription regulation</keyword>
<feature type="domain" description="IclR-ED" evidence="5">
    <location>
        <begin position="73"/>
        <end position="254"/>
    </location>
</feature>
<accession>A0AA44ZQT8</accession>
<evidence type="ECO:0000259" key="4">
    <source>
        <dbReference type="PROSITE" id="PS51077"/>
    </source>
</evidence>
<feature type="domain" description="HTH iclR-type" evidence="4">
    <location>
        <begin position="12"/>
        <end position="72"/>
    </location>
</feature>
<dbReference type="Proteomes" id="UP000232453">
    <property type="component" value="Unassembled WGS sequence"/>
</dbReference>
<dbReference type="InterPro" id="IPR036388">
    <property type="entry name" value="WH-like_DNA-bd_sf"/>
</dbReference>
<dbReference type="PANTHER" id="PTHR30136">
    <property type="entry name" value="HELIX-TURN-HELIX TRANSCRIPTIONAL REGULATOR, ICLR FAMILY"/>
    <property type="match status" value="1"/>
</dbReference>
<evidence type="ECO:0000259" key="5">
    <source>
        <dbReference type="PROSITE" id="PS51078"/>
    </source>
</evidence>
<dbReference type="Proteomes" id="UP000549695">
    <property type="component" value="Unassembled WGS sequence"/>
</dbReference>
<dbReference type="AlphaFoldDB" id="A0A852W0M7"/>
<dbReference type="InterPro" id="IPR014757">
    <property type="entry name" value="Tscrpt_reg_IclR_C"/>
</dbReference>
<keyword evidence="2 6" id="KW-0238">DNA-binding</keyword>
<dbReference type="SMART" id="SM00346">
    <property type="entry name" value="HTH_ICLR"/>
    <property type="match status" value="1"/>
</dbReference>
<dbReference type="GO" id="GO:0045892">
    <property type="term" value="P:negative regulation of DNA-templated transcription"/>
    <property type="evidence" value="ECO:0007669"/>
    <property type="project" value="TreeGrafter"/>
</dbReference>
<dbReference type="InterPro" id="IPR005471">
    <property type="entry name" value="Tscrpt_reg_IclR_N"/>
</dbReference>
<evidence type="ECO:0000313" key="8">
    <source>
        <dbReference type="Proteomes" id="UP000232453"/>
    </source>
</evidence>
<dbReference type="Pfam" id="PF01614">
    <property type="entry name" value="IclR_C"/>
    <property type="match status" value="1"/>
</dbReference>
<gene>
    <name evidence="7" type="ORF">ATL51_4039</name>
    <name evidence="6" type="ORF">HDA37_002414</name>
</gene>
<keyword evidence="3" id="KW-0804">Transcription</keyword>
<dbReference type="GeneID" id="98052181"/>
<dbReference type="Gene3D" id="3.30.450.40">
    <property type="match status" value="1"/>
</dbReference>
<dbReference type="EMBL" id="JACCCZ010000001">
    <property type="protein sequence ID" value="NYG02129.1"/>
    <property type="molecule type" value="Genomic_DNA"/>
</dbReference>
<proteinExistence type="predicted"/>
<dbReference type="RefSeq" id="WP_253066884.1">
    <property type="nucleotide sequence ID" value="NZ_BAAAJZ010000001.1"/>
</dbReference>
<dbReference type="Gene3D" id="1.10.10.10">
    <property type="entry name" value="Winged helix-like DNA-binding domain superfamily/Winged helix DNA-binding domain"/>
    <property type="match status" value="1"/>
</dbReference>